<evidence type="ECO:0000256" key="1">
    <source>
        <dbReference type="SAM" id="SignalP"/>
    </source>
</evidence>
<sequence length="150" mass="16855">MQFFGFFLLLSLLCPIFALPTPERLARRAVGDDLTEYIAARDFDLTELPNGDVLYRRDLEARFYDDDEEDLYERSMEDEEDFVQLEDRSKIGNKIKNFFKKVGNGLKKAVGVIAKVATSIIPVGRVAKVAIKAGEGIAKAVEAKKNNGKH</sequence>
<dbReference type="AlphaFoldDB" id="A0A167J6B9"/>
<reference evidence="2 3" key="1">
    <citation type="journal article" date="2016" name="Mol. Biol. Evol.">
        <title>Comparative Genomics of Early-Diverging Mushroom-Forming Fungi Provides Insights into the Origins of Lignocellulose Decay Capabilities.</title>
        <authorList>
            <person name="Nagy L.G."/>
            <person name="Riley R."/>
            <person name="Tritt A."/>
            <person name="Adam C."/>
            <person name="Daum C."/>
            <person name="Floudas D."/>
            <person name="Sun H."/>
            <person name="Yadav J.S."/>
            <person name="Pangilinan J."/>
            <person name="Larsson K.H."/>
            <person name="Matsuura K."/>
            <person name="Barry K."/>
            <person name="Labutti K."/>
            <person name="Kuo R."/>
            <person name="Ohm R.A."/>
            <person name="Bhattacharya S.S."/>
            <person name="Shirouzu T."/>
            <person name="Yoshinaga Y."/>
            <person name="Martin F.M."/>
            <person name="Grigoriev I.V."/>
            <person name="Hibbett D.S."/>
        </authorList>
    </citation>
    <scope>NUCLEOTIDE SEQUENCE [LARGE SCALE GENOMIC DNA]</scope>
    <source>
        <strain evidence="2 3">TUFC12733</strain>
    </source>
</reference>
<organism evidence="2 3">
    <name type="scientific">Calocera viscosa (strain TUFC12733)</name>
    <dbReference type="NCBI Taxonomy" id="1330018"/>
    <lineage>
        <taxon>Eukaryota</taxon>
        <taxon>Fungi</taxon>
        <taxon>Dikarya</taxon>
        <taxon>Basidiomycota</taxon>
        <taxon>Agaricomycotina</taxon>
        <taxon>Dacrymycetes</taxon>
        <taxon>Dacrymycetales</taxon>
        <taxon>Dacrymycetaceae</taxon>
        <taxon>Calocera</taxon>
    </lineage>
</organism>
<evidence type="ECO:0000313" key="3">
    <source>
        <dbReference type="Proteomes" id="UP000076738"/>
    </source>
</evidence>
<dbReference type="Proteomes" id="UP000076738">
    <property type="component" value="Unassembled WGS sequence"/>
</dbReference>
<name>A0A167J6B9_CALVF</name>
<proteinExistence type="predicted"/>
<dbReference type="STRING" id="1330018.A0A167J6B9"/>
<gene>
    <name evidence="2" type="ORF">CALVIDRAFT_540265</name>
</gene>
<evidence type="ECO:0000313" key="2">
    <source>
        <dbReference type="EMBL" id="KZO93284.1"/>
    </source>
</evidence>
<dbReference type="OrthoDB" id="3362105at2759"/>
<feature type="chain" id="PRO_5007888672" evidence="1">
    <location>
        <begin position="19"/>
        <end position="150"/>
    </location>
</feature>
<protein>
    <submittedName>
        <fullName evidence="2">Uncharacterized protein</fullName>
    </submittedName>
</protein>
<feature type="signal peptide" evidence="1">
    <location>
        <begin position="1"/>
        <end position="18"/>
    </location>
</feature>
<accession>A0A167J6B9</accession>
<keyword evidence="3" id="KW-1185">Reference proteome</keyword>
<dbReference type="EMBL" id="KV417303">
    <property type="protein sequence ID" value="KZO93284.1"/>
    <property type="molecule type" value="Genomic_DNA"/>
</dbReference>
<keyword evidence="1" id="KW-0732">Signal</keyword>